<accession>A0A2A8D2C8</accession>
<dbReference type="AlphaFoldDB" id="A0A2A8D2C8"/>
<keyword evidence="2" id="KW-1185">Reference proteome</keyword>
<reference evidence="1 2" key="1">
    <citation type="submission" date="2017-10" db="EMBL/GenBank/DDBJ databases">
        <title>Draft genome of Longibacter Salinarum.</title>
        <authorList>
            <person name="Goh K.M."/>
            <person name="Shamsir M.S."/>
            <person name="Lim S.W."/>
        </authorList>
    </citation>
    <scope>NUCLEOTIDE SEQUENCE [LARGE SCALE GENOMIC DNA]</scope>
    <source>
        <strain evidence="1 2">KCTC 52045</strain>
    </source>
</reference>
<protein>
    <submittedName>
        <fullName evidence="1">Phytoene synthase</fullName>
    </submittedName>
</protein>
<gene>
    <name evidence="1" type="ORF">CRI94_01765</name>
</gene>
<dbReference type="Proteomes" id="UP000220102">
    <property type="component" value="Unassembled WGS sequence"/>
</dbReference>
<dbReference type="RefSeq" id="WP_098073939.1">
    <property type="nucleotide sequence ID" value="NZ_PDEQ01000001.1"/>
</dbReference>
<proteinExistence type="predicted"/>
<dbReference type="Pfam" id="PF00494">
    <property type="entry name" value="SQS_PSY"/>
    <property type="match status" value="1"/>
</dbReference>
<name>A0A2A8D2C8_9BACT</name>
<comment type="caution">
    <text evidence="1">The sequence shown here is derived from an EMBL/GenBank/DDBJ whole genome shotgun (WGS) entry which is preliminary data.</text>
</comment>
<dbReference type="OrthoDB" id="1495605at2"/>
<dbReference type="EMBL" id="PDEQ01000001">
    <property type="protein sequence ID" value="PEN15040.1"/>
    <property type="molecule type" value="Genomic_DNA"/>
</dbReference>
<evidence type="ECO:0000313" key="2">
    <source>
        <dbReference type="Proteomes" id="UP000220102"/>
    </source>
</evidence>
<dbReference type="SUPFAM" id="SSF48576">
    <property type="entry name" value="Terpenoid synthases"/>
    <property type="match status" value="1"/>
</dbReference>
<evidence type="ECO:0000313" key="1">
    <source>
        <dbReference type="EMBL" id="PEN15040.1"/>
    </source>
</evidence>
<dbReference type="InterPro" id="IPR002060">
    <property type="entry name" value="Squ/phyt_synthse"/>
</dbReference>
<dbReference type="InterPro" id="IPR008949">
    <property type="entry name" value="Isoprenoid_synthase_dom_sf"/>
</dbReference>
<sequence length="277" mass="31517">MPNSISTADLPRPFYSEWPRSKSAAAEALWQWHSALAHPLPVGGDGTASSVEAYFDDETERARNTEPLRTVREGVWRAAYEAADVHDLNVDLLASQVSAARQLQGSVRFPTASDLENFAREWAVPHARLLASLAEIEYSWLMKRIDELARGFFFLARFATLPHDLDNGQLFIPVSDLKQNDVQLSELRSGAVTDGVRRVLWKHSIRIRDAFGQGQPILKDLGLRHRLTLKRWWYGGLELLNEIERRDFDVWSEPIELSAYRKLQVYLLTVFGRSTSA</sequence>
<dbReference type="Gene3D" id="1.10.600.10">
    <property type="entry name" value="Farnesyl Diphosphate Synthase"/>
    <property type="match status" value="1"/>
</dbReference>
<organism evidence="1 2">
    <name type="scientific">Longibacter salinarum</name>
    <dbReference type="NCBI Taxonomy" id="1850348"/>
    <lineage>
        <taxon>Bacteria</taxon>
        <taxon>Pseudomonadati</taxon>
        <taxon>Rhodothermota</taxon>
        <taxon>Rhodothermia</taxon>
        <taxon>Rhodothermales</taxon>
        <taxon>Salisaetaceae</taxon>
        <taxon>Longibacter</taxon>
    </lineage>
</organism>